<feature type="region of interest" description="Disordered" evidence="1">
    <location>
        <begin position="182"/>
        <end position="207"/>
    </location>
</feature>
<proteinExistence type="predicted"/>
<dbReference type="Ensembl" id="ENSCCRT00015062686.1">
    <property type="protein sequence ID" value="ENSCCRP00015060709.1"/>
    <property type="gene ID" value="ENSCCRG00015024839.1"/>
</dbReference>
<feature type="compositionally biased region" description="Basic and acidic residues" evidence="1">
    <location>
        <begin position="190"/>
        <end position="204"/>
    </location>
</feature>
<name>A0A8C1W2U5_CYPCA</name>
<sequence length="346" mass="39173">MRSRLNRQQHSAQSAAEPRTLIVGDSIIRNISSRNTTTCYLAQATDSDVNKELQNILMKNKTANRIIIPVGKNEIQKEQSELLKKDFSEHFETLRRLKDQSFISGPLPAMGTNMFSRLLRLYTWLQRSCNIKGVNFIDNCNLFWGHRQLFKPDVLHPNKLGARVLKDNIYFSLRHPSAECANPFSTDTSDPSRHVVDTSHKDTDNTTQPQQALFMDTIPAEPCPQSSSQAVLYQNSSKTQHPRTTFWKTARECRTTYHSHWKHQIHSPVHQTLSLSPASPLLSFSQKMEELVYAGTKLSHSFTASPQISTKKWRAPQPPKPVGPTRPPPPVRAATTPGPKPSICCR</sequence>
<dbReference type="AlphaFoldDB" id="A0A8C1W2U5"/>
<dbReference type="Proteomes" id="UP000694700">
    <property type="component" value="Unplaced"/>
</dbReference>
<evidence type="ECO:0000313" key="3">
    <source>
        <dbReference type="Proteomes" id="UP000694700"/>
    </source>
</evidence>
<evidence type="ECO:0008006" key="4">
    <source>
        <dbReference type="Google" id="ProtNLM"/>
    </source>
</evidence>
<evidence type="ECO:0000256" key="1">
    <source>
        <dbReference type="SAM" id="MobiDB-lite"/>
    </source>
</evidence>
<dbReference type="Gene3D" id="3.40.50.12700">
    <property type="match status" value="1"/>
</dbReference>
<dbReference type="Gene3D" id="3.40.50.12690">
    <property type="match status" value="1"/>
</dbReference>
<accession>A0A8C1W2U5</accession>
<dbReference type="SUPFAM" id="SSF52266">
    <property type="entry name" value="SGNH hydrolase"/>
    <property type="match status" value="1"/>
</dbReference>
<evidence type="ECO:0000313" key="2">
    <source>
        <dbReference type="Ensembl" id="ENSCCRP00015060709.1"/>
    </source>
</evidence>
<reference evidence="2" key="1">
    <citation type="submission" date="2025-08" db="UniProtKB">
        <authorList>
            <consortium name="Ensembl"/>
        </authorList>
    </citation>
    <scope>IDENTIFICATION</scope>
</reference>
<organism evidence="2 3">
    <name type="scientific">Cyprinus carpio</name>
    <name type="common">Common carp</name>
    <dbReference type="NCBI Taxonomy" id="7962"/>
    <lineage>
        <taxon>Eukaryota</taxon>
        <taxon>Metazoa</taxon>
        <taxon>Chordata</taxon>
        <taxon>Craniata</taxon>
        <taxon>Vertebrata</taxon>
        <taxon>Euteleostomi</taxon>
        <taxon>Actinopterygii</taxon>
        <taxon>Neopterygii</taxon>
        <taxon>Teleostei</taxon>
        <taxon>Ostariophysi</taxon>
        <taxon>Cypriniformes</taxon>
        <taxon>Cyprinidae</taxon>
        <taxon>Cyprininae</taxon>
        <taxon>Cyprinus</taxon>
    </lineage>
</organism>
<protein>
    <recommendedName>
        <fullName evidence="4">SGNH hydrolase-type esterase domain-containing protein</fullName>
    </recommendedName>
</protein>
<feature type="region of interest" description="Disordered" evidence="1">
    <location>
        <begin position="304"/>
        <end position="346"/>
    </location>
</feature>
<feature type="compositionally biased region" description="Pro residues" evidence="1">
    <location>
        <begin position="316"/>
        <end position="331"/>
    </location>
</feature>